<proteinExistence type="predicted"/>
<gene>
    <name evidence="1" type="ORF">PILCRDRAFT_475181</name>
</gene>
<reference evidence="1 2" key="1">
    <citation type="submission" date="2014-04" db="EMBL/GenBank/DDBJ databases">
        <authorList>
            <consortium name="DOE Joint Genome Institute"/>
            <person name="Kuo A."/>
            <person name="Tarkka M."/>
            <person name="Buscot F."/>
            <person name="Kohler A."/>
            <person name="Nagy L.G."/>
            <person name="Floudas D."/>
            <person name="Copeland A."/>
            <person name="Barry K.W."/>
            <person name="Cichocki N."/>
            <person name="Veneault-Fourrey C."/>
            <person name="LaButti K."/>
            <person name="Lindquist E.A."/>
            <person name="Lipzen A."/>
            <person name="Lundell T."/>
            <person name="Morin E."/>
            <person name="Murat C."/>
            <person name="Sun H."/>
            <person name="Tunlid A."/>
            <person name="Henrissat B."/>
            <person name="Grigoriev I.V."/>
            <person name="Hibbett D.S."/>
            <person name="Martin F."/>
            <person name="Nordberg H.P."/>
            <person name="Cantor M.N."/>
            <person name="Hua S.X."/>
        </authorList>
    </citation>
    <scope>NUCLEOTIDE SEQUENCE [LARGE SCALE GENOMIC DNA]</scope>
    <source>
        <strain evidence="1 2">F 1598</strain>
    </source>
</reference>
<dbReference type="InParanoid" id="A0A0C3BY54"/>
<accession>A0A0C3BY54</accession>
<dbReference type="EMBL" id="KN832995">
    <property type="protein sequence ID" value="KIM82297.1"/>
    <property type="molecule type" value="Genomic_DNA"/>
</dbReference>
<keyword evidence="2" id="KW-1185">Reference proteome</keyword>
<evidence type="ECO:0000313" key="2">
    <source>
        <dbReference type="Proteomes" id="UP000054166"/>
    </source>
</evidence>
<name>A0A0C3BY54_PILCF</name>
<protein>
    <submittedName>
        <fullName evidence="1">Uncharacterized protein</fullName>
    </submittedName>
</protein>
<sequence>MTAVMCTFCSDVVLYLLHFKFGLALRVLKLTTACCHLTLYFARIPLMQADIGTDGLHGPPTEVLSLALEHLPYRGPFHFRDVAAS</sequence>
<dbReference type="Proteomes" id="UP000054166">
    <property type="component" value="Unassembled WGS sequence"/>
</dbReference>
<dbReference type="HOGENOM" id="CLU_2513442_0_0_1"/>
<dbReference type="AlphaFoldDB" id="A0A0C3BY54"/>
<evidence type="ECO:0000313" key="1">
    <source>
        <dbReference type="EMBL" id="KIM82297.1"/>
    </source>
</evidence>
<organism evidence="1 2">
    <name type="scientific">Piloderma croceum (strain F 1598)</name>
    <dbReference type="NCBI Taxonomy" id="765440"/>
    <lineage>
        <taxon>Eukaryota</taxon>
        <taxon>Fungi</taxon>
        <taxon>Dikarya</taxon>
        <taxon>Basidiomycota</taxon>
        <taxon>Agaricomycotina</taxon>
        <taxon>Agaricomycetes</taxon>
        <taxon>Agaricomycetidae</taxon>
        <taxon>Atheliales</taxon>
        <taxon>Atheliaceae</taxon>
        <taxon>Piloderma</taxon>
    </lineage>
</organism>
<reference evidence="2" key="2">
    <citation type="submission" date="2015-01" db="EMBL/GenBank/DDBJ databases">
        <title>Evolutionary Origins and Diversification of the Mycorrhizal Mutualists.</title>
        <authorList>
            <consortium name="DOE Joint Genome Institute"/>
            <consortium name="Mycorrhizal Genomics Consortium"/>
            <person name="Kohler A."/>
            <person name="Kuo A."/>
            <person name="Nagy L.G."/>
            <person name="Floudas D."/>
            <person name="Copeland A."/>
            <person name="Barry K.W."/>
            <person name="Cichocki N."/>
            <person name="Veneault-Fourrey C."/>
            <person name="LaButti K."/>
            <person name="Lindquist E.A."/>
            <person name="Lipzen A."/>
            <person name="Lundell T."/>
            <person name="Morin E."/>
            <person name="Murat C."/>
            <person name="Riley R."/>
            <person name="Ohm R."/>
            <person name="Sun H."/>
            <person name="Tunlid A."/>
            <person name="Henrissat B."/>
            <person name="Grigoriev I.V."/>
            <person name="Hibbett D.S."/>
            <person name="Martin F."/>
        </authorList>
    </citation>
    <scope>NUCLEOTIDE SEQUENCE [LARGE SCALE GENOMIC DNA]</scope>
    <source>
        <strain evidence="2">F 1598</strain>
    </source>
</reference>